<feature type="compositionally biased region" description="Low complexity" evidence="1">
    <location>
        <begin position="493"/>
        <end position="504"/>
    </location>
</feature>
<feature type="compositionally biased region" description="Low complexity" evidence="1">
    <location>
        <begin position="428"/>
        <end position="458"/>
    </location>
</feature>
<feature type="compositionally biased region" description="Low complexity" evidence="1">
    <location>
        <begin position="730"/>
        <end position="746"/>
    </location>
</feature>
<feature type="compositionally biased region" description="Polar residues" evidence="1">
    <location>
        <begin position="770"/>
        <end position="812"/>
    </location>
</feature>
<feature type="compositionally biased region" description="Low complexity" evidence="1">
    <location>
        <begin position="641"/>
        <end position="673"/>
    </location>
</feature>
<dbReference type="GeneID" id="87899535"/>
<proteinExistence type="predicted"/>
<evidence type="ECO:0000313" key="3">
    <source>
        <dbReference type="EMBL" id="KAK4642397.1"/>
    </source>
</evidence>
<evidence type="ECO:0000256" key="1">
    <source>
        <dbReference type="SAM" id="MobiDB-lite"/>
    </source>
</evidence>
<dbReference type="Proteomes" id="UP001322138">
    <property type="component" value="Unassembled WGS sequence"/>
</dbReference>
<feature type="compositionally biased region" description="Low complexity" evidence="1">
    <location>
        <begin position="591"/>
        <end position="619"/>
    </location>
</feature>
<feature type="region of interest" description="Disordered" evidence="1">
    <location>
        <begin position="1144"/>
        <end position="1171"/>
    </location>
</feature>
<reference evidence="3 4" key="1">
    <citation type="journal article" date="2023" name="bioRxiv">
        <title>High-quality genome assemblies of four members of thePodospora anserinaspecies complex.</title>
        <authorList>
            <person name="Ament-Velasquez S.L."/>
            <person name="Vogan A.A."/>
            <person name="Wallerman O."/>
            <person name="Hartmann F."/>
            <person name="Gautier V."/>
            <person name="Silar P."/>
            <person name="Giraud T."/>
            <person name="Johannesson H."/>
        </authorList>
    </citation>
    <scope>NUCLEOTIDE SEQUENCE [LARGE SCALE GENOMIC DNA]</scope>
    <source>
        <strain evidence="3 4">CBS 112042</strain>
    </source>
</reference>
<evidence type="ECO:0000256" key="2">
    <source>
        <dbReference type="SAM" id="SignalP"/>
    </source>
</evidence>
<name>A0ABR0FHZ5_9PEZI</name>
<dbReference type="RefSeq" id="XP_062731373.1">
    <property type="nucleotide sequence ID" value="XM_062880053.1"/>
</dbReference>
<feature type="compositionally biased region" description="Polar residues" evidence="1">
    <location>
        <begin position="328"/>
        <end position="353"/>
    </location>
</feature>
<feature type="compositionally biased region" description="Gly residues" evidence="1">
    <location>
        <begin position="631"/>
        <end position="640"/>
    </location>
</feature>
<feature type="compositionally biased region" description="Low complexity" evidence="1">
    <location>
        <begin position="364"/>
        <end position="390"/>
    </location>
</feature>
<keyword evidence="4" id="KW-1185">Reference proteome</keyword>
<feature type="compositionally biased region" description="Gly residues" evidence="1">
    <location>
        <begin position="756"/>
        <end position="766"/>
    </location>
</feature>
<dbReference type="EMBL" id="JAFFGZ010000007">
    <property type="protein sequence ID" value="KAK4642397.1"/>
    <property type="molecule type" value="Genomic_DNA"/>
</dbReference>
<feature type="compositionally biased region" description="Polar residues" evidence="1">
    <location>
        <begin position="701"/>
        <end position="715"/>
    </location>
</feature>
<comment type="caution">
    <text evidence="3">The sequence shown here is derived from an EMBL/GenBank/DDBJ whole genome shotgun (WGS) entry which is preliminary data.</text>
</comment>
<protein>
    <submittedName>
        <fullName evidence="3">Uncharacterized protein</fullName>
    </submittedName>
</protein>
<keyword evidence="2" id="KW-0732">Signal</keyword>
<organism evidence="3 4">
    <name type="scientific">Podospora bellae-mahoneyi</name>
    <dbReference type="NCBI Taxonomy" id="2093777"/>
    <lineage>
        <taxon>Eukaryota</taxon>
        <taxon>Fungi</taxon>
        <taxon>Dikarya</taxon>
        <taxon>Ascomycota</taxon>
        <taxon>Pezizomycotina</taxon>
        <taxon>Sordariomycetes</taxon>
        <taxon>Sordariomycetidae</taxon>
        <taxon>Sordariales</taxon>
        <taxon>Podosporaceae</taxon>
        <taxon>Podospora</taxon>
    </lineage>
</organism>
<feature type="signal peptide" evidence="2">
    <location>
        <begin position="1"/>
        <end position="20"/>
    </location>
</feature>
<accession>A0ABR0FHZ5</accession>
<feature type="chain" id="PRO_5046693934" evidence="2">
    <location>
        <begin position="21"/>
        <end position="1235"/>
    </location>
</feature>
<gene>
    <name evidence="3" type="ORF">QC761_508460</name>
</gene>
<feature type="compositionally biased region" description="Low complexity" evidence="1">
    <location>
        <begin position="823"/>
        <end position="842"/>
    </location>
</feature>
<feature type="compositionally biased region" description="Low complexity" evidence="1">
    <location>
        <begin position="882"/>
        <end position="990"/>
    </location>
</feature>
<feature type="compositionally biased region" description="Polar residues" evidence="1">
    <location>
        <begin position="463"/>
        <end position="475"/>
    </location>
</feature>
<feature type="region of interest" description="Disordered" evidence="1">
    <location>
        <begin position="328"/>
        <end position="1000"/>
    </location>
</feature>
<evidence type="ECO:0000313" key="4">
    <source>
        <dbReference type="Proteomes" id="UP001322138"/>
    </source>
</evidence>
<feature type="compositionally biased region" description="Polar residues" evidence="1">
    <location>
        <begin position="544"/>
        <end position="578"/>
    </location>
</feature>
<feature type="compositionally biased region" description="Low complexity" evidence="1">
    <location>
        <begin position="511"/>
        <end position="539"/>
    </location>
</feature>
<sequence>MRTIHSLLLALASLAVLVMAEGNVLFPYMYGLNYTEYDEAKKLGLTRTPKAYACKSEDEWNKMTTADFAKYKSIIVPDCLCNTSLDTIKFLDNTKKVWSPAVTGNMVLIGTDPSYHSKWYKLAGASAMIRDSISLASTGKNGTGMYFSLSCYYQSNAAPTTIKALSEIGVFKVRGNLTCLNKVHIVATDDSMTSLTDEMASNWNCSAHEVFAEYPTEGNGAFEPLAIALNTTGLGQRTFADGTHGTPYIIARGATPLGCGNNVTEAEYNEECDYGKAVNGMPDSLCSSSCKCLFGMISPGLCRENTTSSSSTSISSSSTTFHNTSSIALSTGSPTNSSLPTSMLYTNASSPQTKTRKPPVTITVWPSRPPWVSSSSQAPTPSTASSNTTRSDPDTPTVIVTASWPPSPSSDVTTDAEPGTVIITASNDPGSGSPSFTTSTPPAPSSSPSNSDDSSGSPETVVVTASNNATESEPGTVTVLPPSETPTGSMGGTSSVSYPTVTVTAGGPDSGGQVSSSASGSDTPPVTVTATAEVPGVPADGQIPTLSDTTSYPPGTDEPSWSLTTTTTGSEPQVTLTVRPSGESGSGGASGSETGTMGGSSSLGLDSSMTGSGTMSGSGKPTVTVYPSGQTSGGGDGNGPGASSAPGVSSTPGLSSAPGSSSSGGDVSGTASGKSQSTVTVYPSGQSSGAGDGDSPGVSPAPTTALSSSRSTVTVYPSGQSSGGGGAGNGPSASSASESSSGPSRSTVTVYPSGSSSGGGDSGNGPGISETRSTKTMTVGESSATAPGAPDSSSSTNRGLGSTSYISGSLTNTATGGGGMGTASGTSAVSSETGASDPLSGSSTGGTGSATGSATGSPGTSGSGGPASSDSATGGASGSGTPGSPSSSGSPNSSTPSNPPSLTGSITTSTLSATPSTQSSSVSTSETASAPSSNQPSGSSSETSYSPGDTSATSSNQGGATTSTQTTSNSGSLSGSNIPLPTSDCDSLSPSPSPSPTSQCDTWIGIEIIHIIEIVEICPSGSTVTETKTEHLSTLTRPICATPTPSQPCYPCIFGTPSASDDNFTVTVTSCPANPKTTVTVTAQMCSTCTVTTWVGTVPGHTPGGECHGCLPHASSTVTETAAVETATEVVTLGSVVSDPAATGSSAIGGGGEGYGPPPPASVPRPVATASSVPAGGYGPPPLPDVPVDGATASDYAPYKPSSTSSVVTAAGVGRSGHNAVTGVLVGLLGAVMVM</sequence>